<keyword evidence="5" id="KW-0406">Ion transport</keyword>
<dbReference type="Proteomes" id="UP000305647">
    <property type="component" value="Unassembled WGS sequence"/>
</dbReference>
<evidence type="ECO:0000313" key="15">
    <source>
        <dbReference type="Proteomes" id="UP000307169"/>
    </source>
</evidence>
<organism evidence="9 15">
    <name type="scientific">Wallemia mellicola</name>
    <dbReference type="NCBI Taxonomy" id="1708541"/>
    <lineage>
        <taxon>Eukaryota</taxon>
        <taxon>Fungi</taxon>
        <taxon>Dikarya</taxon>
        <taxon>Basidiomycota</taxon>
        <taxon>Wallemiomycotina</taxon>
        <taxon>Wallemiomycetes</taxon>
        <taxon>Wallemiales</taxon>
        <taxon>Wallemiaceae</taxon>
        <taxon>Wallemia</taxon>
    </lineage>
</organism>
<dbReference type="Proteomes" id="UP000309601">
    <property type="component" value="Unassembled WGS sequence"/>
</dbReference>
<evidence type="ECO:0000313" key="13">
    <source>
        <dbReference type="Proteomes" id="UP000305362"/>
    </source>
</evidence>
<dbReference type="PANTHER" id="PTHR33281">
    <property type="entry name" value="UPF0187 PROTEIN YNEE"/>
    <property type="match status" value="1"/>
</dbReference>
<dbReference type="EMBL" id="SPRV01000027">
    <property type="protein sequence ID" value="TIC61686.1"/>
    <property type="molecule type" value="Genomic_DNA"/>
</dbReference>
<gene>
    <name evidence="12" type="ORF">E3Q02_02263</name>
    <name evidence="11" type="ORF">E3Q03_02606</name>
    <name evidence="10" type="ORF">E3Q10_02074</name>
    <name evidence="9" type="ORF">E3Q17_02037</name>
    <name evidence="8" type="ORF">E3Q22_02368</name>
</gene>
<evidence type="ECO:0000313" key="11">
    <source>
        <dbReference type="EMBL" id="TIC61686.1"/>
    </source>
</evidence>
<evidence type="ECO:0000256" key="6">
    <source>
        <dbReference type="ARBA" id="ARBA00023136"/>
    </source>
</evidence>
<evidence type="ECO:0000256" key="1">
    <source>
        <dbReference type="ARBA" id="ARBA00004141"/>
    </source>
</evidence>
<name>A0A4T0Q2U0_9BASI</name>
<feature type="region of interest" description="Disordered" evidence="7">
    <location>
        <begin position="163"/>
        <end position="188"/>
    </location>
</feature>
<keyword evidence="2" id="KW-0813">Transport</keyword>
<dbReference type="InterPro" id="IPR044669">
    <property type="entry name" value="YneE/VCCN1/2-like"/>
</dbReference>
<dbReference type="Proteomes" id="UP000307169">
    <property type="component" value="Unassembled WGS sequence"/>
</dbReference>
<reference evidence="13 14" key="1">
    <citation type="submission" date="2019-03" db="EMBL/GenBank/DDBJ databases">
        <title>Sequencing 25 genomes of Wallemia mellicola.</title>
        <authorList>
            <person name="Gostincar C."/>
        </authorList>
    </citation>
    <scope>NUCLEOTIDE SEQUENCE [LARGE SCALE GENOMIC DNA]</scope>
    <source>
        <strain evidence="9 15">EXF-1262</strain>
        <strain evidence="12 16">EXF-1274</strain>
        <strain evidence="11 13">EXF-1277</strain>
        <strain evidence="8 17">EXF-6152</strain>
        <strain evidence="10 14">EXF-8738</strain>
    </source>
</reference>
<accession>A0A4T0Q2U0</accession>
<dbReference type="EMBL" id="SPRC01000022">
    <property type="protein sequence ID" value="TIB79681.1"/>
    <property type="molecule type" value="Genomic_DNA"/>
</dbReference>
<keyword evidence="3" id="KW-0812">Transmembrane</keyword>
<evidence type="ECO:0000313" key="8">
    <source>
        <dbReference type="EMBL" id="TIB79681.1"/>
    </source>
</evidence>
<dbReference type="PANTHER" id="PTHR33281:SF21">
    <property type="entry name" value="MEMBRANE PROTEIN"/>
    <property type="match status" value="1"/>
</dbReference>
<sequence>MTLPASLEFSKSVWSSTIRRVVFFSIWAAVIVLYGDKEIMSGSHSDWITSINASILFNTTKYLAFNHSNSINRWQDGRNLWSNIQSSTRSFLRLSSSIFDRNSDTAYDNTIEEFIGLILSFPVALKYHLRNKEFRGLEEHDLRVLLPRGYLASLKKSFPTRVHFEASPSPQPPSRSSSLASHREKDKEFKTPTVVRNVNFMDLDPLNDVRRRPSYETSELEKQHEQLNIKESDENLSVPRSVLSNSRPSNIPLSVLRLLQVYLNGFYNNRPERRNDNMKTHIDTPLFVNMIGYLKELTDLMTQAEKIRDTPIPLILSIHLNQVLALYLLAIPPQLVSSLGWMSIPITGLVTFFFCGIDAISSELSEPFGSDLNDLPIDKYCLDIIKEAQDIGGYASSVSRNALGDGLANKPSSSFKPTPVRGSDWKPSCFVF</sequence>
<protein>
    <submittedName>
        <fullName evidence="9">UPF0187-domain-containing protein</fullName>
    </submittedName>
</protein>
<dbReference type="AlphaFoldDB" id="A0A4T0Q2U0"/>
<evidence type="ECO:0000256" key="5">
    <source>
        <dbReference type="ARBA" id="ARBA00023065"/>
    </source>
</evidence>
<dbReference type="Proteomes" id="UP000305362">
    <property type="component" value="Unassembled WGS sequence"/>
</dbReference>
<evidence type="ECO:0000313" key="10">
    <source>
        <dbReference type="EMBL" id="TIC30480.1"/>
    </source>
</evidence>
<evidence type="ECO:0000256" key="2">
    <source>
        <dbReference type="ARBA" id="ARBA00022448"/>
    </source>
</evidence>
<comment type="subcellular location">
    <subcellularLocation>
        <location evidence="1">Membrane</location>
        <topology evidence="1">Multi-pass membrane protein</topology>
    </subcellularLocation>
</comment>
<evidence type="ECO:0000313" key="17">
    <source>
        <dbReference type="Proteomes" id="UP000310685"/>
    </source>
</evidence>
<evidence type="ECO:0000313" key="9">
    <source>
        <dbReference type="EMBL" id="TIC00819.1"/>
    </source>
</evidence>
<evidence type="ECO:0000313" key="16">
    <source>
        <dbReference type="Proteomes" id="UP000309601"/>
    </source>
</evidence>
<evidence type="ECO:0000256" key="3">
    <source>
        <dbReference type="ARBA" id="ARBA00022692"/>
    </source>
</evidence>
<dbReference type="Pfam" id="PF25539">
    <property type="entry name" value="Bestrophin_2"/>
    <property type="match status" value="2"/>
</dbReference>
<dbReference type="EMBL" id="SPRW01000022">
    <property type="protein sequence ID" value="TIC65261.1"/>
    <property type="molecule type" value="Genomic_DNA"/>
</dbReference>
<keyword evidence="6" id="KW-0472">Membrane</keyword>
<proteinExistence type="predicted"/>
<evidence type="ECO:0000256" key="4">
    <source>
        <dbReference type="ARBA" id="ARBA00022989"/>
    </source>
</evidence>
<evidence type="ECO:0000313" key="12">
    <source>
        <dbReference type="EMBL" id="TIC65261.1"/>
    </source>
</evidence>
<evidence type="ECO:0000313" key="14">
    <source>
        <dbReference type="Proteomes" id="UP000305647"/>
    </source>
</evidence>
<dbReference type="Proteomes" id="UP000310685">
    <property type="component" value="Unassembled WGS sequence"/>
</dbReference>
<dbReference type="EMBL" id="SPRH01000020">
    <property type="protein sequence ID" value="TIC00819.1"/>
    <property type="molecule type" value="Genomic_DNA"/>
</dbReference>
<dbReference type="EMBL" id="SPRO01000018">
    <property type="protein sequence ID" value="TIC30480.1"/>
    <property type="molecule type" value="Genomic_DNA"/>
</dbReference>
<evidence type="ECO:0000256" key="7">
    <source>
        <dbReference type="SAM" id="MobiDB-lite"/>
    </source>
</evidence>
<dbReference type="OrthoDB" id="1368at2759"/>
<dbReference type="GO" id="GO:0005254">
    <property type="term" value="F:chloride channel activity"/>
    <property type="evidence" value="ECO:0007669"/>
    <property type="project" value="InterPro"/>
</dbReference>
<comment type="caution">
    <text evidence="9">The sequence shown here is derived from an EMBL/GenBank/DDBJ whole genome shotgun (WGS) entry which is preliminary data.</text>
</comment>
<dbReference type="GO" id="GO:0016020">
    <property type="term" value="C:membrane"/>
    <property type="evidence" value="ECO:0007669"/>
    <property type="project" value="UniProtKB-SubCell"/>
</dbReference>
<keyword evidence="4" id="KW-1133">Transmembrane helix</keyword>